<sequence length="271" mass="28488">MSPRPDKRVGLDDLAAAIPSRSLLAIPADYGGPAIAASLALLRRGVRDLRLVTAPTSGLQADLLIGAGAVAEIETAGVALGEHGMAHRFRAAISAGTLKIKDATCPALHAGFQAAAKGVPFLPLRGILGSDLLRHRPDWTVIQNPLTEDSDPIVLVPAIHPDVALFHAALADRFGNVWVGVRRELLTLAQAARRTLVTVEAIYDGDLLADPLRAAGTIPHLYIEQVALVPGGTKPLAYDGHTPADDAALERYAEASRSQDGFAALLAEWLA</sequence>
<dbReference type="EMBL" id="FNWO01000001">
    <property type="protein sequence ID" value="SEH25447.1"/>
    <property type="molecule type" value="Genomic_DNA"/>
</dbReference>
<evidence type="ECO:0000313" key="2">
    <source>
        <dbReference type="Proteomes" id="UP000182983"/>
    </source>
</evidence>
<dbReference type="InterPro" id="IPR037171">
    <property type="entry name" value="NagB/RpiA_transferase-like"/>
</dbReference>
<gene>
    <name evidence="1" type="ORF">SAMN04244559_00201</name>
</gene>
<name>A0A1H6GPW2_MAGFU</name>
<reference evidence="2" key="1">
    <citation type="submission" date="2016-10" db="EMBL/GenBank/DDBJ databases">
        <authorList>
            <person name="Varghese N."/>
            <person name="Submissions S."/>
        </authorList>
    </citation>
    <scope>NUCLEOTIDE SEQUENCE [LARGE SCALE GENOMIC DNA]</scope>
    <source>
        <strain evidence="2">DSM 13234</strain>
    </source>
</reference>
<dbReference type="AlphaFoldDB" id="A0A1H6GPW2"/>
<accession>A0A1H6GPW2</accession>
<dbReference type="RefSeq" id="WP_074764636.1">
    <property type="nucleotide sequence ID" value="NZ_FNWO01000001.1"/>
</dbReference>
<dbReference type="Gene3D" id="3.30.30.40">
    <property type="match status" value="1"/>
</dbReference>
<organism evidence="1 2">
    <name type="scientific">Magnetospirillum fulvum</name>
    <name type="common">Rhodospirillum fulvum</name>
    <dbReference type="NCBI Taxonomy" id="1082"/>
    <lineage>
        <taxon>Bacteria</taxon>
        <taxon>Pseudomonadati</taxon>
        <taxon>Pseudomonadota</taxon>
        <taxon>Alphaproteobacteria</taxon>
        <taxon>Rhodospirillales</taxon>
        <taxon>Rhodospirillaceae</taxon>
        <taxon>Magnetospirillum</taxon>
    </lineage>
</organism>
<dbReference type="SMART" id="SM00882">
    <property type="entry name" value="CoA_trans"/>
    <property type="match status" value="1"/>
</dbReference>
<dbReference type="Proteomes" id="UP000182983">
    <property type="component" value="Unassembled WGS sequence"/>
</dbReference>
<keyword evidence="2" id="KW-1185">Reference proteome</keyword>
<dbReference type="InterPro" id="IPR004165">
    <property type="entry name" value="CoA_trans_fam_I"/>
</dbReference>
<protein>
    <submittedName>
        <fullName evidence="1">Glutaconate CoA-transferase subunit A</fullName>
    </submittedName>
</protein>
<dbReference type="GO" id="GO:0008410">
    <property type="term" value="F:CoA-transferase activity"/>
    <property type="evidence" value="ECO:0007669"/>
    <property type="project" value="InterPro"/>
</dbReference>
<dbReference type="Gene3D" id="3.40.1080.10">
    <property type="entry name" value="Glutaconate Coenzyme A-transferase"/>
    <property type="match status" value="1"/>
</dbReference>
<dbReference type="OrthoDB" id="9777193at2"/>
<dbReference type="SUPFAM" id="SSF100950">
    <property type="entry name" value="NagB/RpiA/CoA transferase-like"/>
    <property type="match status" value="1"/>
</dbReference>
<dbReference type="Pfam" id="PF01144">
    <property type="entry name" value="CoA_trans"/>
    <property type="match status" value="1"/>
</dbReference>
<proteinExistence type="predicted"/>
<evidence type="ECO:0000313" key="1">
    <source>
        <dbReference type="EMBL" id="SEH25447.1"/>
    </source>
</evidence>
<keyword evidence="1" id="KW-0808">Transferase</keyword>